<dbReference type="STRING" id="294746.A5DM14"/>
<dbReference type="eggNOG" id="KOG0679">
    <property type="taxonomic scope" value="Eukaryota"/>
</dbReference>
<dbReference type="InParanoid" id="A5DM14"/>
<dbReference type="PANTHER" id="PTHR11937">
    <property type="entry name" value="ACTIN"/>
    <property type="match status" value="1"/>
</dbReference>
<proteinExistence type="inferred from homology"/>
<name>A5DM14_PICGU</name>
<dbReference type="InterPro" id="IPR043129">
    <property type="entry name" value="ATPase_NBD"/>
</dbReference>
<dbReference type="FunCoup" id="A5DM14">
    <property type="interactions" value="281"/>
</dbReference>
<organism evidence="2 3">
    <name type="scientific">Meyerozyma guilliermondii (strain ATCC 6260 / CBS 566 / DSM 6381 / JCM 1539 / NBRC 10279 / NRRL Y-324)</name>
    <name type="common">Yeast</name>
    <name type="synonym">Candida guilliermondii</name>
    <dbReference type="NCBI Taxonomy" id="294746"/>
    <lineage>
        <taxon>Eukaryota</taxon>
        <taxon>Fungi</taxon>
        <taxon>Dikarya</taxon>
        <taxon>Ascomycota</taxon>
        <taxon>Saccharomycotina</taxon>
        <taxon>Pichiomycetes</taxon>
        <taxon>Debaryomycetaceae</taxon>
        <taxon>Meyerozyma</taxon>
    </lineage>
</organism>
<keyword evidence="3" id="KW-1185">Reference proteome</keyword>
<evidence type="ECO:0000313" key="3">
    <source>
        <dbReference type="Proteomes" id="UP000001997"/>
    </source>
</evidence>
<dbReference type="KEGG" id="pgu:PGUG_04315"/>
<dbReference type="OrthoDB" id="5132116at2759"/>
<reference evidence="2 3" key="1">
    <citation type="journal article" date="2009" name="Nature">
        <title>Evolution of pathogenicity and sexual reproduction in eight Candida genomes.</title>
        <authorList>
            <person name="Butler G."/>
            <person name="Rasmussen M.D."/>
            <person name="Lin M.F."/>
            <person name="Santos M.A."/>
            <person name="Sakthikumar S."/>
            <person name="Munro C.A."/>
            <person name="Rheinbay E."/>
            <person name="Grabherr M."/>
            <person name="Forche A."/>
            <person name="Reedy J.L."/>
            <person name="Agrafioti I."/>
            <person name="Arnaud M.B."/>
            <person name="Bates S."/>
            <person name="Brown A.J."/>
            <person name="Brunke S."/>
            <person name="Costanzo M.C."/>
            <person name="Fitzpatrick D.A."/>
            <person name="de Groot P.W."/>
            <person name="Harris D."/>
            <person name="Hoyer L.L."/>
            <person name="Hube B."/>
            <person name="Klis F.M."/>
            <person name="Kodira C."/>
            <person name="Lennard N."/>
            <person name="Logue M.E."/>
            <person name="Martin R."/>
            <person name="Neiman A.M."/>
            <person name="Nikolaou E."/>
            <person name="Quail M.A."/>
            <person name="Quinn J."/>
            <person name="Santos M.C."/>
            <person name="Schmitzberger F.F."/>
            <person name="Sherlock G."/>
            <person name="Shah P."/>
            <person name="Silverstein K.A."/>
            <person name="Skrzypek M.S."/>
            <person name="Soll D."/>
            <person name="Staggs R."/>
            <person name="Stansfield I."/>
            <person name="Stumpf M.P."/>
            <person name="Sudbery P.E."/>
            <person name="Srikantha T."/>
            <person name="Zeng Q."/>
            <person name="Berman J."/>
            <person name="Berriman M."/>
            <person name="Heitman J."/>
            <person name="Gow N.A."/>
            <person name="Lorenz M.C."/>
            <person name="Birren B.W."/>
            <person name="Kellis M."/>
            <person name="Cuomo C.A."/>
        </authorList>
    </citation>
    <scope>NUCLEOTIDE SEQUENCE [LARGE SCALE GENOMIC DNA]</scope>
    <source>
        <strain evidence="3">ATCC 6260 / CBS 566 / DSM 6381 / JCM 1539 / NBRC 10279 / NRRL Y-324</strain>
    </source>
</reference>
<evidence type="ECO:0000313" key="2">
    <source>
        <dbReference type="EMBL" id="EDK40217.2"/>
    </source>
</evidence>
<dbReference type="AlphaFoldDB" id="A5DM14"/>
<dbReference type="EMBL" id="CH408159">
    <property type="protein sequence ID" value="EDK40217.2"/>
    <property type="molecule type" value="Genomic_DNA"/>
</dbReference>
<gene>
    <name evidence="2" type="ORF">PGUG_04315</name>
</gene>
<protein>
    <submittedName>
        <fullName evidence="2">Uncharacterized protein</fullName>
    </submittedName>
</protein>
<dbReference type="HOGENOM" id="CLU_062043_0_0_1"/>
<dbReference type="OMA" id="WDRQFGA"/>
<dbReference type="RefSeq" id="XP_001483586.2">
    <property type="nucleotide sequence ID" value="XM_001483536.1"/>
</dbReference>
<dbReference type="GeneID" id="5125725"/>
<dbReference type="SUPFAM" id="SSF53067">
    <property type="entry name" value="Actin-like ATPase domain"/>
    <property type="match status" value="2"/>
</dbReference>
<dbReference type="SMART" id="SM00268">
    <property type="entry name" value="ACTIN"/>
    <property type="match status" value="1"/>
</dbReference>
<evidence type="ECO:0000256" key="1">
    <source>
        <dbReference type="RuleBase" id="RU000487"/>
    </source>
</evidence>
<dbReference type="Pfam" id="PF00022">
    <property type="entry name" value="Actin"/>
    <property type="match status" value="1"/>
</dbReference>
<dbReference type="Gene3D" id="3.30.420.40">
    <property type="match status" value="2"/>
</dbReference>
<dbReference type="VEuPathDB" id="FungiDB:PGUG_04315"/>
<accession>A5DM14</accession>
<dbReference type="InterPro" id="IPR004000">
    <property type="entry name" value="Actin"/>
</dbReference>
<sequence>MVYTAPAVVIDNGSHTTKAGFASEDLPSLVFSSNYAVDSEGKVIVGDEEISSRPDCKVMTLMDNGLIYNFENITHNWEYIYKHMDNQNGVDPKEYPLMITQHDWNTPKNKMATAQIAFETLQVPIFSLVKTPLVQLYHVGKSTGLVIDVGSSNATVTPILDGIIQSKSSFSSKFAGDFANLHALNYLQKYGGLDALLPKRFSSTKATESFKNYQISHYALEDFKLSMLSVAEGAANQYQYPVTPKSYQLPNGSHVSVYREQIDLMESLFQPQLYQIPGVAIPEPAMDKPSTHGIITLILSSLKTLEGSLAGEHQTPNKFGEVLRELCGNILITGGSSLTTGFSQRILNDLYRSAGQLFAPQLQGRNITFGTLGNHHIGDIQDTWDRKFSAWKGATNLASMLNDYNGEADNLNIALENWFVTKSDYEEMGEDLILEKFK</sequence>
<dbReference type="Proteomes" id="UP000001997">
    <property type="component" value="Unassembled WGS sequence"/>
</dbReference>
<dbReference type="Gene3D" id="3.90.640.10">
    <property type="entry name" value="Actin, Chain A, domain 4"/>
    <property type="match status" value="1"/>
</dbReference>
<comment type="similarity">
    <text evidence="1">Belongs to the actin family.</text>
</comment>